<dbReference type="InterPro" id="IPR000629">
    <property type="entry name" value="RNA-helicase_DEAD-box_CS"/>
</dbReference>
<evidence type="ECO:0000259" key="9">
    <source>
        <dbReference type="PROSITE" id="PS51194"/>
    </source>
</evidence>
<evidence type="ECO:0000313" key="13">
    <source>
        <dbReference type="EMBL" id="MFK5736690.1"/>
    </source>
</evidence>
<keyword evidence="2 7" id="KW-0378">Hydrolase</keyword>
<dbReference type="PROSITE" id="PS51195">
    <property type="entry name" value="Q_MOTIF"/>
    <property type="match status" value="1"/>
</dbReference>
<dbReference type="InterPro" id="IPR027417">
    <property type="entry name" value="P-loop_NTPase"/>
</dbReference>
<evidence type="ECO:0000256" key="7">
    <source>
        <dbReference type="RuleBase" id="RU000492"/>
    </source>
</evidence>
<feature type="domain" description="DEAD-box RNA helicase Q" evidence="10">
    <location>
        <begin position="6"/>
        <end position="34"/>
    </location>
</feature>
<keyword evidence="1 7" id="KW-0547">Nucleotide-binding</keyword>
<feature type="domain" description="Helicase ATP-binding" evidence="8">
    <location>
        <begin position="37"/>
        <end position="208"/>
    </location>
</feature>
<name>A0A923JYD6_9PSED</name>
<feature type="short sequence motif" description="Q motif" evidence="6">
    <location>
        <begin position="6"/>
        <end position="34"/>
    </location>
</feature>
<dbReference type="CDD" id="cd18787">
    <property type="entry name" value="SF2_C_DEAD"/>
    <property type="match status" value="1"/>
</dbReference>
<evidence type="ECO:0000313" key="14">
    <source>
        <dbReference type="Proteomes" id="UP001621534"/>
    </source>
</evidence>
<dbReference type="PROSITE" id="PS51194">
    <property type="entry name" value="HELICASE_CTER"/>
    <property type="match status" value="1"/>
</dbReference>
<dbReference type="EMBL" id="JAHWXS010000035">
    <property type="protein sequence ID" value="MFK5736690.1"/>
    <property type="molecule type" value="Genomic_DNA"/>
</dbReference>
<dbReference type="PROSITE" id="PS00039">
    <property type="entry name" value="DEAD_ATP_HELICASE"/>
    <property type="match status" value="1"/>
</dbReference>
<dbReference type="InterPro" id="IPR014014">
    <property type="entry name" value="RNA_helicase_DEAD_Q_motif"/>
</dbReference>
<dbReference type="InterPro" id="IPR011545">
    <property type="entry name" value="DEAD/DEAH_box_helicase_dom"/>
</dbReference>
<protein>
    <submittedName>
        <fullName evidence="11">ATP-dependent RNA helicase DbpA</fullName>
        <ecNumber evidence="11">3.6.4.13</ecNumber>
    </submittedName>
</protein>
<evidence type="ECO:0000256" key="5">
    <source>
        <dbReference type="ARBA" id="ARBA00038437"/>
    </source>
</evidence>
<dbReference type="GO" id="GO:0016787">
    <property type="term" value="F:hydrolase activity"/>
    <property type="evidence" value="ECO:0007669"/>
    <property type="project" value="UniProtKB-KW"/>
</dbReference>
<dbReference type="EC" id="3.6.4.13" evidence="11"/>
<dbReference type="Proteomes" id="UP001621534">
    <property type="component" value="Unassembled WGS sequence"/>
</dbReference>
<evidence type="ECO:0000259" key="8">
    <source>
        <dbReference type="PROSITE" id="PS51192"/>
    </source>
</evidence>
<dbReference type="SUPFAM" id="SSF52540">
    <property type="entry name" value="P-loop containing nucleoside triphosphate hydrolases"/>
    <property type="match status" value="1"/>
</dbReference>
<reference evidence="11" key="2">
    <citation type="journal article" date="2020" name="Microorganisms">
        <title>Reliable Identification of Environmental Pseudomonas Isolates Using the rpoD Gene.</title>
        <authorList>
            <consortium name="The Broad Institute Genome Sequencing Platform"/>
            <person name="Girard L."/>
            <person name="Lood C."/>
            <person name="Rokni-Zadeh H."/>
            <person name="van Noort V."/>
            <person name="Lavigne R."/>
            <person name="De Mot R."/>
        </authorList>
    </citation>
    <scope>NUCLEOTIDE SEQUENCE</scope>
    <source>
        <strain evidence="11">SWRI10</strain>
    </source>
</reference>
<comment type="caution">
    <text evidence="11">The sequence shown here is derived from an EMBL/GenBank/DDBJ whole genome shotgun (WGS) entry which is preliminary data.</text>
</comment>
<comment type="similarity">
    <text evidence="5 7">Belongs to the DEAD box helicase family.</text>
</comment>
<dbReference type="InterPro" id="IPR014001">
    <property type="entry name" value="Helicase_ATP-bd"/>
</dbReference>
<evidence type="ECO:0000313" key="11">
    <source>
        <dbReference type="EMBL" id="MBC3443886.1"/>
    </source>
</evidence>
<dbReference type="SMART" id="SM00487">
    <property type="entry name" value="DEXDc"/>
    <property type="match status" value="1"/>
</dbReference>
<dbReference type="InterPro" id="IPR005580">
    <property type="entry name" value="DbpA/CsdA_RNA-bd_dom"/>
</dbReference>
<dbReference type="EMBL" id="JABWRE010000032">
    <property type="protein sequence ID" value="MBC3443886.1"/>
    <property type="molecule type" value="Genomic_DNA"/>
</dbReference>
<dbReference type="CDD" id="cd12501">
    <property type="entry name" value="RRM_EcDbpA_like"/>
    <property type="match status" value="1"/>
</dbReference>
<dbReference type="GO" id="GO:0003724">
    <property type="term" value="F:RNA helicase activity"/>
    <property type="evidence" value="ECO:0007669"/>
    <property type="project" value="UniProtKB-EC"/>
</dbReference>
<dbReference type="PROSITE" id="PS51192">
    <property type="entry name" value="HELICASE_ATP_BIND_1"/>
    <property type="match status" value="1"/>
</dbReference>
<accession>A0A923JYD6</accession>
<dbReference type="InterPro" id="IPR050079">
    <property type="entry name" value="DEAD_box_RNA_helicase"/>
</dbReference>
<sequence length="461" mass="49668">MTTESTAFATLPLSAAMLANLDALGYAAMTPIQAQSLPVILKGQDLIAQAKTGSGKTAAFGIGLLNPINPRYFGCQALVLCPTRELADQVAKELRRLARAEDNIKILTLCGGVSLGPQIASLEHGAHIIVGTPGRVQQHLDKGTLVLDGLNTLVLDEADRMLDMGFFDAIASIIGKTPARRQTLLFSATYPSGIEQLAADFMRKPQQVKVEALHSETQIEQSFIEIDPQQRLEALTRVLGHYRPESCVAFCFTKQQCEEVVAHLTAKGIVAQALHGDLEQRDRDQVLAMFANRSSSVLVATDVAARGLDIDGLDMVINVELARDAEIHVHRVGRTGRAGEKGVAVSLVAPAEGHRAQAIEQLQKRPLRWEQLDSLKNKGGEPLLPVMATLCIAAGRKDKLRPGDILGALTGDAGIPGKQVGKIAIFDFQAFVAVERALAKQAMQRLNSGKIKGRSLKVRIL</sequence>
<reference evidence="11" key="3">
    <citation type="submission" date="2020-07" db="EMBL/GenBank/DDBJ databases">
        <authorList>
            <person name="Lood C."/>
            <person name="Girard L."/>
        </authorList>
    </citation>
    <scope>NUCLEOTIDE SEQUENCE</scope>
    <source>
        <strain evidence="11">SWRI10</strain>
    </source>
</reference>
<dbReference type="InterPro" id="IPR001650">
    <property type="entry name" value="Helicase_C-like"/>
</dbReference>
<dbReference type="GO" id="GO:0005829">
    <property type="term" value="C:cytosol"/>
    <property type="evidence" value="ECO:0007669"/>
    <property type="project" value="TreeGrafter"/>
</dbReference>
<evidence type="ECO:0000256" key="1">
    <source>
        <dbReference type="ARBA" id="ARBA00022741"/>
    </source>
</evidence>
<organism evidence="11">
    <name type="scientific">Pseudomonas urmiensis</name>
    <dbReference type="NCBI Taxonomy" id="2745493"/>
    <lineage>
        <taxon>Bacteria</taxon>
        <taxon>Pseudomonadati</taxon>
        <taxon>Pseudomonadota</taxon>
        <taxon>Gammaproteobacteria</taxon>
        <taxon>Pseudomonadales</taxon>
        <taxon>Pseudomonadaceae</taxon>
        <taxon>Pseudomonas</taxon>
    </lineage>
</organism>
<dbReference type="Proteomes" id="UP000599879">
    <property type="component" value="Unassembled WGS sequence"/>
</dbReference>
<evidence type="ECO:0000259" key="10">
    <source>
        <dbReference type="PROSITE" id="PS51195"/>
    </source>
</evidence>
<dbReference type="Gene3D" id="3.40.50.300">
    <property type="entry name" value="P-loop containing nucleotide triphosphate hydrolases"/>
    <property type="match status" value="2"/>
</dbReference>
<evidence type="ECO:0000256" key="6">
    <source>
        <dbReference type="PROSITE-ProRule" id="PRU00552"/>
    </source>
</evidence>
<proteinExistence type="inferred from homology"/>
<reference evidence="13 14" key="1">
    <citation type="journal article" date="2012" name="Plant Soil">
        <title>Screening of plant growth-promoting traits in arsenic-resistant bacteria isolated from the rhizosphere of soybean plants from Argentinean agricultural soil.</title>
        <authorList>
            <person name="Wevar Oller A.L."/>
            <person name="Talano M.A."/>
            <person name="Agostini E."/>
        </authorList>
    </citation>
    <scope>NUCLEOTIDE SEQUENCE [LARGE SCALE GENOMIC DNA]</scope>
    <source>
        <strain evidence="13 14">AW4</strain>
    </source>
</reference>
<evidence type="ECO:0000256" key="3">
    <source>
        <dbReference type="ARBA" id="ARBA00022806"/>
    </source>
</evidence>
<feature type="domain" description="Helicase C-terminal" evidence="9">
    <location>
        <begin position="218"/>
        <end position="380"/>
    </location>
</feature>
<dbReference type="Pfam" id="PF00270">
    <property type="entry name" value="DEAD"/>
    <property type="match status" value="1"/>
</dbReference>
<dbReference type="GO" id="GO:0003676">
    <property type="term" value="F:nucleic acid binding"/>
    <property type="evidence" value="ECO:0007669"/>
    <property type="project" value="InterPro"/>
</dbReference>
<dbReference type="Gene3D" id="3.30.70.330">
    <property type="match status" value="1"/>
</dbReference>
<dbReference type="EMBL" id="JABWRE020000001">
    <property type="protein sequence ID" value="MBV4539244.1"/>
    <property type="molecule type" value="Genomic_DNA"/>
</dbReference>
<dbReference type="InterPro" id="IPR012677">
    <property type="entry name" value="Nucleotide-bd_a/b_plait_sf"/>
</dbReference>
<dbReference type="PANTHER" id="PTHR47959">
    <property type="entry name" value="ATP-DEPENDENT RNA HELICASE RHLE-RELATED"/>
    <property type="match status" value="1"/>
</dbReference>
<dbReference type="GO" id="GO:0005524">
    <property type="term" value="F:ATP binding"/>
    <property type="evidence" value="ECO:0007669"/>
    <property type="project" value="UniProtKB-KW"/>
</dbReference>
<evidence type="ECO:0000256" key="4">
    <source>
        <dbReference type="ARBA" id="ARBA00022840"/>
    </source>
</evidence>
<dbReference type="Pfam" id="PF00271">
    <property type="entry name" value="Helicase_C"/>
    <property type="match status" value="1"/>
</dbReference>
<dbReference type="CDD" id="cd00268">
    <property type="entry name" value="DEADc"/>
    <property type="match status" value="1"/>
</dbReference>
<dbReference type="SMART" id="SM00490">
    <property type="entry name" value="HELICc"/>
    <property type="match status" value="1"/>
</dbReference>
<dbReference type="AlphaFoldDB" id="A0A923JYD6"/>
<dbReference type="PANTHER" id="PTHR47959:SF1">
    <property type="entry name" value="ATP-DEPENDENT RNA HELICASE DBPA"/>
    <property type="match status" value="1"/>
</dbReference>
<evidence type="ECO:0000256" key="2">
    <source>
        <dbReference type="ARBA" id="ARBA00022801"/>
    </source>
</evidence>
<reference evidence="13" key="5">
    <citation type="submission" date="2021-07" db="EMBL/GenBank/DDBJ databases">
        <authorList>
            <person name="Wevar Oller A.L."/>
            <person name="Talano M.A."/>
            <person name="Torres Tejerizo G.A."/>
            <person name="Agostini E."/>
        </authorList>
    </citation>
    <scope>NUCLEOTIDE SEQUENCE</scope>
    <source>
        <strain evidence="13">AW4</strain>
    </source>
</reference>
<keyword evidence="14" id="KW-1185">Reference proteome</keyword>
<evidence type="ECO:0000313" key="12">
    <source>
        <dbReference type="EMBL" id="MBV4539244.1"/>
    </source>
</evidence>
<dbReference type="NCBIfam" id="NF008744">
    <property type="entry name" value="PRK11776.1"/>
    <property type="match status" value="1"/>
</dbReference>
<dbReference type="Pfam" id="PF03880">
    <property type="entry name" value="DbpA"/>
    <property type="match status" value="1"/>
</dbReference>
<keyword evidence="3 7" id="KW-0347">Helicase</keyword>
<gene>
    <name evidence="11" type="primary">dbpA</name>
    <name evidence="12" type="ORF">HU737_025110</name>
    <name evidence="11" type="ORF">HU737_24620</name>
    <name evidence="13" type="ORF">KW869_24415</name>
</gene>
<dbReference type="InterPro" id="IPR044742">
    <property type="entry name" value="DEAD/DEAH_RhlB"/>
</dbReference>
<reference evidence="12" key="4">
    <citation type="submission" date="2021-06" db="EMBL/GenBank/DDBJ databases">
        <title>Updating the genus Pseudomonas: Description of 43 new species and partition of the Pseudomonas putida group.</title>
        <authorList>
            <person name="Girard L."/>
            <person name="Lood C."/>
            <person name="Vandamme P."/>
            <person name="Rokni-Zadeh H."/>
            <person name="Van Noort V."/>
            <person name="Hofte M."/>
            <person name="Lavigne R."/>
            <person name="De Mot R."/>
        </authorList>
    </citation>
    <scope>NUCLEOTIDE SEQUENCE</scope>
    <source>
        <strain evidence="12">SWRI10</strain>
    </source>
</reference>
<keyword evidence="4 7" id="KW-0067">ATP-binding</keyword>